<keyword evidence="3" id="KW-0597">Phosphoprotein</keyword>
<keyword evidence="5" id="KW-0418">Kinase</keyword>
<dbReference type="SMART" id="SM00091">
    <property type="entry name" value="PAS"/>
    <property type="match status" value="2"/>
</dbReference>
<dbReference type="PRINTS" id="PR00344">
    <property type="entry name" value="BCTRLSENSOR"/>
</dbReference>
<feature type="region of interest" description="Disordered" evidence="6">
    <location>
        <begin position="1064"/>
        <end position="1087"/>
    </location>
</feature>
<dbReference type="InterPro" id="IPR036890">
    <property type="entry name" value="HATPase_C_sf"/>
</dbReference>
<keyword evidence="7" id="KW-1133">Transmembrane helix</keyword>
<dbReference type="InterPro" id="IPR035965">
    <property type="entry name" value="PAS-like_dom_sf"/>
</dbReference>
<dbReference type="AlphaFoldDB" id="A0A2V2N2U4"/>
<dbReference type="Pfam" id="PF05228">
    <property type="entry name" value="CHASE4"/>
    <property type="match status" value="1"/>
</dbReference>
<dbReference type="Pfam" id="PF00512">
    <property type="entry name" value="HisKA"/>
    <property type="match status" value="1"/>
</dbReference>
<keyword evidence="7" id="KW-0472">Membrane</keyword>
<organism evidence="10 11">
    <name type="scientific">Methanospirillum lacunae</name>
    <dbReference type="NCBI Taxonomy" id="668570"/>
    <lineage>
        <taxon>Archaea</taxon>
        <taxon>Methanobacteriati</taxon>
        <taxon>Methanobacteriota</taxon>
        <taxon>Stenosarchaea group</taxon>
        <taxon>Methanomicrobia</taxon>
        <taxon>Methanomicrobiales</taxon>
        <taxon>Methanospirillaceae</taxon>
        <taxon>Methanospirillum</taxon>
    </lineage>
</organism>
<dbReference type="CDD" id="cd00130">
    <property type="entry name" value="PAS"/>
    <property type="match status" value="1"/>
</dbReference>
<sequence>MIHSLISFLFPDYKPGDRTGPFLIRRKLVLPILFLILILAILLILHNSEMILNSYAEAEDASTRFALMGVGSVITSYAETFERITLDYAKWDETYDFIREPDDRYLQENLQVRSLKNLGITYVSITDADGKTLYLKQYDPDTYAEITPVFLPGMLTSSEDNPGNTRTSLVCTNGSFLVVSQAGISNSYDNLSPAGVLTFGSPIQPKINKKAHDLMLNDTKVSVVSSIPHLTSVPAFNLSIEPVATLGEQNETWKSGTLSYTDPFSSSEIQITLSGDKHLLPHGRIYVSTSFLHSVIFCLIAIPLGILIIFLLFRRHDQVRSQIIAQNVELAALKERREILDKFHQVLDQYLYAGLESDQNIPLVTKGVSGMLKTEATFYTRFEDEGYSLVSSWPERDTNVHKWLAEFFLSQPDHPSSSFSFGGEYVLSIDDLPEEGRNLVQTVYPGARIVVSRAISVSGKQVGDLSLLLSGNEHESEVNQIMLDLIVHTLSGEENRRRTKAALNRRDLLLEAIGYSAAQVIGDLSDSSIIEILHKIVKKMGISEAHYFAWHMDSSGDPVLAHDYVWVQETADFSEDQLTWDEILESPLKSVIFEMQSPVAGPAEKFRKEQEFLTCQGIRSIALIPFIARRETRGVLVLVDRVRDRSWHASELDALRIATNMLMAALVRIDSDEEQKKRDENFQQFFDHLNDFVFILDSDGRIITANLFAQLETGIRASDMRGMRLSGLFTSRWMNTPLSPDENRMSAQERTAFLLTIEGKEIPVEIRYLSGIWNESQAVFCICKDISHLKRSEHKFATAFRSSQVLHAIWNLREERLIDANETFFETTGYSAKEILKSTHWSGYGIIDPDQFLHIKETILTEGSIRGLELPLKTKSGEIRHGSLYGALIEIDTDPCVLFSIADITERIRAEQKVQDLLKELSASNKGLQDFAHIVAHDLKDPLRGIYSLASWIGEDYFEQIGPDGQRYVGMITDQIQRMYQLIDGILAYSQAGIVREDRVPVNIRDIINETLQILSPPPSVNIVIETGLPVLTAERTKIQQVFQNLISNSLSCLNREDGEIQISAYPSSDKDGTPVEPDSDNTGKSPGFWTFEITDNGPGINPALHESIFEIFRSYPSGNAKKSSGIGLSIVKRIVETSGGSIWVKSVPGGGATFCFTLKNG</sequence>
<dbReference type="Proteomes" id="UP000245657">
    <property type="component" value="Unassembled WGS sequence"/>
</dbReference>
<dbReference type="Gene3D" id="1.10.287.130">
    <property type="match status" value="1"/>
</dbReference>
<comment type="caution">
    <text evidence="10">The sequence shown here is derived from an EMBL/GenBank/DDBJ whole genome shotgun (WGS) entry which is preliminary data.</text>
</comment>
<dbReference type="Gene3D" id="3.30.450.40">
    <property type="match status" value="1"/>
</dbReference>
<dbReference type="Gene3D" id="3.30.450.20">
    <property type="entry name" value="PAS domain"/>
    <property type="match status" value="2"/>
</dbReference>
<dbReference type="SUPFAM" id="SSF47384">
    <property type="entry name" value="Homodimeric domain of signal transducing histidine kinase"/>
    <property type="match status" value="1"/>
</dbReference>
<proteinExistence type="predicted"/>
<dbReference type="PROSITE" id="PS50109">
    <property type="entry name" value="HIS_KIN"/>
    <property type="match status" value="1"/>
</dbReference>
<dbReference type="EC" id="2.7.13.3" evidence="2"/>
<dbReference type="GO" id="GO:0000155">
    <property type="term" value="F:phosphorelay sensor kinase activity"/>
    <property type="evidence" value="ECO:0007669"/>
    <property type="project" value="InterPro"/>
</dbReference>
<evidence type="ECO:0000256" key="6">
    <source>
        <dbReference type="SAM" id="MobiDB-lite"/>
    </source>
</evidence>
<evidence type="ECO:0000259" key="9">
    <source>
        <dbReference type="PROSITE" id="PS50112"/>
    </source>
</evidence>
<evidence type="ECO:0000313" key="10">
    <source>
        <dbReference type="EMBL" id="PWR72046.1"/>
    </source>
</evidence>
<name>A0A2V2N2U4_9EURY</name>
<reference evidence="10 11" key="1">
    <citation type="submission" date="2018-05" db="EMBL/GenBank/DDBJ databases">
        <title>Draft genome of Methanospirillum lacunae Ki8-1.</title>
        <authorList>
            <person name="Dueholm M.S."/>
            <person name="Nielsen P.H."/>
            <person name="Bakmann L.F."/>
            <person name="Otzen D.E."/>
        </authorList>
    </citation>
    <scope>NUCLEOTIDE SEQUENCE [LARGE SCALE GENOMIC DNA]</scope>
    <source>
        <strain evidence="10 11">Ki8-1</strain>
    </source>
</reference>
<keyword evidence="4" id="KW-0808">Transferase</keyword>
<dbReference type="InterPro" id="IPR029016">
    <property type="entry name" value="GAF-like_dom_sf"/>
</dbReference>
<dbReference type="RefSeq" id="WP_109968536.1">
    <property type="nucleotide sequence ID" value="NZ_CP176093.1"/>
</dbReference>
<dbReference type="EMBL" id="QGMY01000007">
    <property type="protein sequence ID" value="PWR72046.1"/>
    <property type="molecule type" value="Genomic_DNA"/>
</dbReference>
<dbReference type="SUPFAM" id="SSF55781">
    <property type="entry name" value="GAF domain-like"/>
    <property type="match status" value="1"/>
</dbReference>
<dbReference type="InterPro" id="IPR036097">
    <property type="entry name" value="HisK_dim/P_sf"/>
</dbReference>
<evidence type="ECO:0000256" key="5">
    <source>
        <dbReference type="ARBA" id="ARBA00022777"/>
    </source>
</evidence>
<dbReference type="InterPro" id="IPR003661">
    <property type="entry name" value="HisK_dim/P_dom"/>
</dbReference>
<dbReference type="InterPro" id="IPR000014">
    <property type="entry name" value="PAS"/>
</dbReference>
<dbReference type="OrthoDB" id="141807at2157"/>
<dbReference type="InterPro" id="IPR052162">
    <property type="entry name" value="Sensor_kinase/Photoreceptor"/>
</dbReference>
<feature type="transmembrane region" description="Helical" evidence="7">
    <location>
        <begin position="28"/>
        <end position="45"/>
    </location>
</feature>
<dbReference type="Pfam" id="PF02518">
    <property type="entry name" value="HATPase_c"/>
    <property type="match status" value="1"/>
</dbReference>
<evidence type="ECO:0000313" key="11">
    <source>
        <dbReference type="Proteomes" id="UP000245657"/>
    </source>
</evidence>
<accession>A0A2V2N2U4</accession>
<feature type="domain" description="PAS" evidence="9">
    <location>
        <begin position="678"/>
        <end position="722"/>
    </location>
</feature>
<dbReference type="InterPro" id="IPR007892">
    <property type="entry name" value="CHASE4"/>
</dbReference>
<gene>
    <name evidence="10" type="ORF">DK846_08635</name>
</gene>
<dbReference type="PANTHER" id="PTHR43304">
    <property type="entry name" value="PHYTOCHROME-LIKE PROTEIN CPH1"/>
    <property type="match status" value="1"/>
</dbReference>
<dbReference type="PANTHER" id="PTHR43304:SF1">
    <property type="entry name" value="PAC DOMAIN-CONTAINING PROTEIN"/>
    <property type="match status" value="1"/>
</dbReference>
<evidence type="ECO:0000256" key="2">
    <source>
        <dbReference type="ARBA" id="ARBA00012438"/>
    </source>
</evidence>
<dbReference type="InterPro" id="IPR004358">
    <property type="entry name" value="Sig_transdc_His_kin-like_C"/>
</dbReference>
<feature type="transmembrane region" description="Helical" evidence="7">
    <location>
        <begin position="291"/>
        <end position="313"/>
    </location>
</feature>
<protein>
    <recommendedName>
        <fullName evidence="2">histidine kinase</fullName>
        <ecNumber evidence="2">2.7.13.3</ecNumber>
    </recommendedName>
</protein>
<dbReference type="SMART" id="SM00387">
    <property type="entry name" value="HATPase_c"/>
    <property type="match status" value="1"/>
</dbReference>
<evidence type="ECO:0000256" key="3">
    <source>
        <dbReference type="ARBA" id="ARBA00022553"/>
    </source>
</evidence>
<dbReference type="SUPFAM" id="SSF55785">
    <property type="entry name" value="PYP-like sensor domain (PAS domain)"/>
    <property type="match status" value="2"/>
</dbReference>
<dbReference type="InterPro" id="IPR003018">
    <property type="entry name" value="GAF"/>
</dbReference>
<keyword evidence="7" id="KW-0812">Transmembrane</keyword>
<dbReference type="GeneID" id="97548088"/>
<dbReference type="CDD" id="cd00082">
    <property type="entry name" value="HisKA"/>
    <property type="match status" value="1"/>
</dbReference>
<dbReference type="InterPro" id="IPR005467">
    <property type="entry name" value="His_kinase_dom"/>
</dbReference>
<dbReference type="SUPFAM" id="SSF55874">
    <property type="entry name" value="ATPase domain of HSP90 chaperone/DNA topoisomerase II/histidine kinase"/>
    <property type="match status" value="1"/>
</dbReference>
<dbReference type="NCBIfam" id="TIGR00229">
    <property type="entry name" value="sensory_box"/>
    <property type="match status" value="2"/>
</dbReference>
<evidence type="ECO:0000256" key="1">
    <source>
        <dbReference type="ARBA" id="ARBA00000085"/>
    </source>
</evidence>
<dbReference type="Pfam" id="PF13426">
    <property type="entry name" value="PAS_9"/>
    <property type="match status" value="2"/>
</dbReference>
<evidence type="ECO:0000256" key="4">
    <source>
        <dbReference type="ARBA" id="ARBA00022679"/>
    </source>
</evidence>
<evidence type="ECO:0000256" key="7">
    <source>
        <dbReference type="SAM" id="Phobius"/>
    </source>
</evidence>
<dbReference type="PROSITE" id="PS50112">
    <property type="entry name" value="PAS"/>
    <property type="match status" value="1"/>
</dbReference>
<dbReference type="InterPro" id="IPR003594">
    <property type="entry name" value="HATPase_dom"/>
</dbReference>
<evidence type="ECO:0000259" key="8">
    <source>
        <dbReference type="PROSITE" id="PS50109"/>
    </source>
</evidence>
<dbReference type="SMART" id="SM00388">
    <property type="entry name" value="HisKA"/>
    <property type="match status" value="1"/>
</dbReference>
<keyword evidence="11" id="KW-1185">Reference proteome</keyword>
<comment type="catalytic activity">
    <reaction evidence="1">
        <text>ATP + protein L-histidine = ADP + protein N-phospho-L-histidine.</text>
        <dbReference type="EC" id="2.7.13.3"/>
    </reaction>
</comment>
<feature type="domain" description="Histidine kinase" evidence="8">
    <location>
        <begin position="934"/>
        <end position="1162"/>
    </location>
</feature>
<dbReference type="Pfam" id="PF01590">
    <property type="entry name" value="GAF"/>
    <property type="match status" value="1"/>
</dbReference>
<dbReference type="Gene3D" id="3.30.565.10">
    <property type="entry name" value="Histidine kinase-like ATPase, C-terminal domain"/>
    <property type="match status" value="1"/>
</dbReference>